<dbReference type="OrthoDB" id="381964at2157"/>
<gene>
    <name evidence="1" type="ordered locus">Hbut_1225</name>
</gene>
<dbReference type="GeneID" id="4782369"/>
<protein>
    <submittedName>
        <fullName evidence="1">Uncharacterized protein</fullName>
    </submittedName>
</protein>
<dbReference type="HOGENOM" id="CLU_1965524_0_0_2"/>
<organism evidence="1 2">
    <name type="scientific">Hyperthermus butylicus (strain DSM 5456 / JCM 9403 / PLM1-5)</name>
    <dbReference type="NCBI Taxonomy" id="415426"/>
    <lineage>
        <taxon>Archaea</taxon>
        <taxon>Thermoproteota</taxon>
        <taxon>Thermoprotei</taxon>
        <taxon>Desulfurococcales</taxon>
        <taxon>Pyrodictiaceae</taxon>
        <taxon>Hyperthermus</taxon>
    </lineage>
</organism>
<keyword evidence="2" id="KW-1185">Reference proteome</keyword>
<proteinExistence type="predicted"/>
<dbReference type="KEGG" id="hbu:Hbut_1225"/>
<dbReference type="EMBL" id="CP000493">
    <property type="protein sequence ID" value="ABM81057.1"/>
    <property type="molecule type" value="Genomic_DNA"/>
</dbReference>
<accession>A2BM46</accession>
<dbReference type="EnsemblBacteria" id="ABM81057">
    <property type="protein sequence ID" value="ABM81057"/>
    <property type="gene ID" value="Hbut_1225"/>
</dbReference>
<name>A2BM46_HYPBU</name>
<dbReference type="Proteomes" id="UP000002593">
    <property type="component" value="Chromosome"/>
</dbReference>
<sequence length="127" mass="14425">MSVAARINILSICGLVDRLLEASQRLVEAYSEKLVDAKSRGDKTLSEILERRLSSIQLIESMAQHLHAILCGDRASIALGDVMKAYDIVDKAYYRVVVAGREKLPTMIRAYIYEIRHRLQEFVYTPI</sequence>
<evidence type="ECO:0000313" key="2">
    <source>
        <dbReference type="Proteomes" id="UP000002593"/>
    </source>
</evidence>
<dbReference type="RefSeq" id="WP_011822375.1">
    <property type="nucleotide sequence ID" value="NC_008818.1"/>
</dbReference>
<evidence type="ECO:0000313" key="1">
    <source>
        <dbReference type="EMBL" id="ABM81057.1"/>
    </source>
</evidence>
<dbReference type="STRING" id="415426.Hbut_1225"/>
<reference evidence="1 2" key="1">
    <citation type="journal article" date="2007" name="Archaea">
        <title>The genome of Hyperthermus butylicus: a sulfur-reducing, peptide fermenting, neutrophilic Crenarchaeote growing up to 108 degrees C.</title>
        <authorList>
            <person name="Brugger K."/>
            <person name="Chen L."/>
            <person name="Stark M."/>
            <person name="Zibat A."/>
            <person name="Redder P."/>
            <person name="Ruepp A."/>
            <person name="Awayez M."/>
            <person name="She Q."/>
            <person name="Garrett R.A."/>
            <person name="Klenk H.P."/>
        </authorList>
    </citation>
    <scope>NUCLEOTIDE SEQUENCE [LARGE SCALE GENOMIC DNA]</scope>
    <source>
        <strain evidence="2">DSM 5456 / JCM 9403 / PLM1-5</strain>
    </source>
</reference>
<dbReference type="AlphaFoldDB" id="A2BM46"/>